<dbReference type="OrthoDB" id="413361at2759"/>
<proteinExistence type="predicted"/>
<evidence type="ECO:0000313" key="3">
    <source>
        <dbReference type="Proteomes" id="UP000002358"/>
    </source>
</evidence>
<accession>A0A7M7IT12</accession>
<evidence type="ECO:0000313" key="2">
    <source>
        <dbReference type="EnsemblMetazoa" id="XP_016843806"/>
    </source>
</evidence>
<dbReference type="Proteomes" id="UP000002358">
    <property type="component" value="Unassembled WGS sequence"/>
</dbReference>
<dbReference type="AlphaFoldDB" id="A0A7M7IT12"/>
<dbReference type="InterPro" id="IPR036397">
    <property type="entry name" value="RNaseH_sf"/>
</dbReference>
<evidence type="ECO:0000256" key="1">
    <source>
        <dbReference type="SAM" id="MobiDB-lite"/>
    </source>
</evidence>
<feature type="region of interest" description="Disordered" evidence="1">
    <location>
        <begin position="166"/>
        <end position="191"/>
    </location>
</feature>
<protein>
    <submittedName>
        <fullName evidence="2">Uncharacterized protein</fullName>
    </submittedName>
</protein>
<dbReference type="PANTHER" id="PTHR11439">
    <property type="entry name" value="GAG-POL-RELATED RETROTRANSPOSON"/>
    <property type="match status" value="1"/>
</dbReference>
<sequence length="321" mass="37417">MTIKCDNCDEFGHLGRDWPRQDFDVTARDRNIVQIDENSLEENLNHSIELEKFTFLDIKSLIECKFNENIENCKVCLILKINKLPFQTVRARAQAPLQIIHSDVMGKIRSSTYPRGYKYISLVIDDYSRLAMAYAMKLKDETEKLNEIKQKLIKGFEMTDLEETQVDSDGLHPKGTPMITNQTANRKQKNRKENEKVEEFIVILEIFHNVKAIRTLLYLANTSRPDICCTINVLSKHQNNPTENEWRIKQVFFYWKGTRMLGLNYLGKSYDLRAYSDASFADCKESRTTSGFVIKLFGDSITWRTKIRLTNSIMNVEKTNE</sequence>
<dbReference type="InParanoid" id="A0A7M7IT12"/>
<dbReference type="SUPFAM" id="SSF53098">
    <property type="entry name" value="Ribonuclease H-like"/>
    <property type="match status" value="1"/>
</dbReference>
<dbReference type="RefSeq" id="XP_016843806.1">
    <property type="nucleotide sequence ID" value="XM_016988317.1"/>
</dbReference>
<dbReference type="PANTHER" id="PTHR11439:SF467">
    <property type="entry name" value="INTEGRASE CATALYTIC DOMAIN-CONTAINING PROTEIN"/>
    <property type="match status" value="1"/>
</dbReference>
<dbReference type="GeneID" id="107981766"/>
<dbReference type="EnsemblMetazoa" id="XM_016988317">
    <property type="protein sequence ID" value="XP_016843806"/>
    <property type="gene ID" value="LOC107981766"/>
</dbReference>
<dbReference type="KEGG" id="nvi:107981766"/>
<name>A0A7M7IT12_NASVI</name>
<dbReference type="GO" id="GO:0003676">
    <property type="term" value="F:nucleic acid binding"/>
    <property type="evidence" value="ECO:0007669"/>
    <property type="project" value="InterPro"/>
</dbReference>
<keyword evidence="3" id="KW-1185">Reference proteome</keyword>
<dbReference type="Gene3D" id="3.30.420.10">
    <property type="entry name" value="Ribonuclease H-like superfamily/Ribonuclease H"/>
    <property type="match status" value="1"/>
</dbReference>
<dbReference type="InterPro" id="IPR012337">
    <property type="entry name" value="RNaseH-like_sf"/>
</dbReference>
<reference evidence="2" key="1">
    <citation type="submission" date="2021-01" db="UniProtKB">
        <authorList>
            <consortium name="EnsemblMetazoa"/>
        </authorList>
    </citation>
    <scope>IDENTIFICATION</scope>
</reference>
<organism evidence="2 3">
    <name type="scientific">Nasonia vitripennis</name>
    <name type="common">Parasitic wasp</name>
    <dbReference type="NCBI Taxonomy" id="7425"/>
    <lineage>
        <taxon>Eukaryota</taxon>
        <taxon>Metazoa</taxon>
        <taxon>Ecdysozoa</taxon>
        <taxon>Arthropoda</taxon>
        <taxon>Hexapoda</taxon>
        <taxon>Insecta</taxon>
        <taxon>Pterygota</taxon>
        <taxon>Neoptera</taxon>
        <taxon>Endopterygota</taxon>
        <taxon>Hymenoptera</taxon>
        <taxon>Apocrita</taxon>
        <taxon>Proctotrupomorpha</taxon>
        <taxon>Chalcidoidea</taxon>
        <taxon>Pteromalidae</taxon>
        <taxon>Pteromalinae</taxon>
        <taxon>Nasonia</taxon>
    </lineage>
</organism>